<proteinExistence type="predicted"/>
<evidence type="ECO:0000256" key="3">
    <source>
        <dbReference type="ARBA" id="ARBA00022833"/>
    </source>
</evidence>
<evidence type="ECO:0000313" key="8">
    <source>
        <dbReference type="Proteomes" id="UP000275385"/>
    </source>
</evidence>
<sequence length="538" mass="60304">MEIYSMENEQIETEPMERPGRTALHEDKEAASYVLGSATTSLPLKIAASSLASPGCGLFTEKQIDEGRQIFTSKPLIACVDTRVVSVCHYCLEDSVTGIPSQRRQKPTPQTCSGCKLARFCSKDCQTKAWKIYHKDECKILRQYPDITSNHLALYRLLFWQKKKYLSTKVAKVLSLLEDHFHDHADQDNADDIYTAAESIRTTAQSNVALHVAWKLLLAIQSNTMQIRFPDTQQTYGEFIDHLTCTINHSCNPNTVLFVEKGHVVARSLRVIQPGDELTICYVDSMAPVASRRAALERDHFFHCYCTRCVSEAQEERRLVAKANTTLTVLHKAQSSMIRKVNEAMLAAHNRGTRKQYEDPEKMANDINSLACATFSKNIEWPDHLHPMAKTHSTIAWLYEKKDLLLPAVRHALTATLLGGYRSGPDFVNLLCDLTQFLGRIAAEAPDAPVFQVADFPVLWHIQTVVRGYGLVLVKTASRVYGGQTGFTLDVCDWFAMMNEGAHPMPGTPEFGPAFEEAQKKLLAWAEMEEGLGIVLPP</sequence>
<dbReference type="OrthoDB" id="5945798at2759"/>
<keyword evidence="2 4" id="KW-0863">Zinc-finger</keyword>
<dbReference type="Pfam" id="PF00856">
    <property type="entry name" value="SET"/>
    <property type="match status" value="1"/>
</dbReference>
<evidence type="ECO:0000259" key="6">
    <source>
        <dbReference type="PROSITE" id="PS50865"/>
    </source>
</evidence>
<dbReference type="GO" id="GO:0008270">
    <property type="term" value="F:zinc ion binding"/>
    <property type="evidence" value="ECO:0007669"/>
    <property type="project" value="UniProtKB-KW"/>
</dbReference>
<feature type="domain" description="SET" evidence="5">
    <location>
        <begin position="42"/>
        <end position="283"/>
    </location>
</feature>
<dbReference type="Gene3D" id="2.170.270.10">
    <property type="entry name" value="SET domain"/>
    <property type="match status" value="1"/>
</dbReference>
<dbReference type="InterPro" id="IPR002893">
    <property type="entry name" value="Znf_MYND"/>
</dbReference>
<evidence type="ECO:0000259" key="5">
    <source>
        <dbReference type="PROSITE" id="PS50280"/>
    </source>
</evidence>
<dbReference type="CDD" id="cd20071">
    <property type="entry name" value="SET_SMYD"/>
    <property type="match status" value="1"/>
</dbReference>
<feature type="domain" description="MYND-type" evidence="6">
    <location>
        <begin position="88"/>
        <end position="138"/>
    </location>
</feature>
<evidence type="ECO:0000256" key="2">
    <source>
        <dbReference type="ARBA" id="ARBA00022771"/>
    </source>
</evidence>
<accession>A0A420YFN1</accession>
<dbReference type="InterPro" id="IPR046341">
    <property type="entry name" value="SET_dom_sf"/>
</dbReference>
<evidence type="ECO:0000256" key="1">
    <source>
        <dbReference type="ARBA" id="ARBA00022723"/>
    </source>
</evidence>
<protein>
    <submittedName>
        <fullName evidence="7">Uncharacterized protein</fullName>
    </submittedName>
</protein>
<dbReference type="AlphaFoldDB" id="A0A420YFN1"/>
<dbReference type="GO" id="GO:0005634">
    <property type="term" value="C:nucleus"/>
    <property type="evidence" value="ECO:0007669"/>
    <property type="project" value="TreeGrafter"/>
</dbReference>
<dbReference type="Gene3D" id="6.10.140.2220">
    <property type="match status" value="1"/>
</dbReference>
<dbReference type="PROSITE" id="PS50280">
    <property type="entry name" value="SET"/>
    <property type="match status" value="1"/>
</dbReference>
<keyword evidence="8" id="KW-1185">Reference proteome</keyword>
<dbReference type="InterPro" id="IPR050869">
    <property type="entry name" value="H3K4_H4K5_MeTrfase"/>
</dbReference>
<dbReference type="Gene3D" id="1.10.220.160">
    <property type="match status" value="1"/>
</dbReference>
<dbReference type="PROSITE" id="PS50865">
    <property type="entry name" value="ZF_MYND_2"/>
    <property type="match status" value="1"/>
</dbReference>
<dbReference type="SUPFAM" id="SSF82199">
    <property type="entry name" value="SET domain"/>
    <property type="match status" value="1"/>
</dbReference>
<keyword evidence="3" id="KW-0862">Zinc</keyword>
<evidence type="ECO:0000313" key="7">
    <source>
        <dbReference type="EMBL" id="RKU46732.1"/>
    </source>
</evidence>
<dbReference type="STRING" id="177199.A0A420YFN1"/>
<gene>
    <name evidence="7" type="ORF">DL546_002447</name>
</gene>
<comment type="caution">
    <text evidence="7">The sequence shown here is derived from an EMBL/GenBank/DDBJ whole genome shotgun (WGS) entry which is preliminary data.</text>
</comment>
<dbReference type="PANTHER" id="PTHR12197:SF251">
    <property type="entry name" value="EG:BACR7C10.4 PROTEIN"/>
    <property type="match status" value="1"/>
</dbReference>
<dbReference type="SUPFAM" id="SSF144232">
    <property type="entry name" value="HIT/MYND zinc finger-like"/>
    <property type="match status" value="1"/>
</dbReference>
<keyword evidence="1" id="KW-0479">Metal-binding</keyword>
<dbReference type="SMART" id="SM00317">
    <property type="entry name" value="SET"/>
    <property type="match status" value="1"/>
</dbReference>
<name>A0A420YFN1_9PEZI</name>
<dbReference type="Proteomes" id="UP000275385">
    <property type="component" value="Unassembled WGS sequence"/>
</dbReference>
<dbReference type="EMBL" id="QVQW01000012">
    <property type="protein sequence ID" value="RKU46732.1"/>
    <property type="molecule type" value="Genomic_DNA"/>
</dbReference>
<dbReference type="PANTHER" id="PTHR12197">
    <property type="entry name" value="HISTONE-LYSINE N-METHYLTRANSFERASE SMYD"/>
    <property type="match status" value="1"/>
</dbReference>
<dbReference type="Pfam" id="PF01753">
    <property type="entry name" value="zf-MYND"/>
    <property type="match status" value="1"/>
</dbReference>
<dbReference type="InterPro" id="IPR001214">
    <property type="entry name" value="SET_dom"/>
</dbReference>
<evidence type="ECO:0000256" key="4">
    <source>
        <dbReference type="PROSITE-ProRule" id="PRU00134"/>
    </source>
</evidence>
<organism evidence="7 8">
    <name type="scientific">Coniochaeta pulveracea</name>
    <dbReference type="NCBI Taxonomy" id="177199"/>
    <lineage>
        <taxon>Eukaryota</taxon>
        <taxon>Fungi</taxon>
        <taxon>Dikarya</taxon>
        <taxon>Ascomycota</taxon>
        <taxon>Pezizomycotina</taxon>
        <taxon>Sordariomycetes</taxon>
        <taxon>Sordariomycetidae</taxon>
        <taxon>Coniochaetales</taxon>
        <taxon>Coniochaetaceae</taxon>
        <taxon>Coniochaeta</taxon>
    </lineage>
</organism>
<reference evidence="7 8" key="1">
    <citation type="submission" date="2018-08" db="EMBL/GenBank/DDBJ databases">
        <title>Draft genome of the lignicolous fungus Coniochaeta pulveracea.</title>
        <authorList>
            <person name="Borstlap C.J."/>
            <person name="De Witt R.N."/>
            <person name="Botha A."/>
            <person name="Volschenk H."/>
        </authorList>
    </citation>
    <scope>NUCLEOTIDE SEQUENCE [LARGE SCALE GENOMIC DNA]</scope>
    <source>
        <strain evidence="7 8">CAB683</strain>
    </source>
</reference>